<comment type="caution">
    <text evidence="1">The sequence shown here is derived from an EMBL/GenBank/DDBJ whole genome shotgun (WGS) entry which is preliminary data.</text>
</comment>
<dbReference type="AlphaFoldDB" id="A0AAU9W366"/>
<gene>
    <name evidence="1" type="ORF">PMEA_00031333</name>
</gene>
<proteinExistence type="predicted"/>
<evidence type="ECO:0000313" key="1">
    <source>
        <dbReference type="EMBL" id="CAH3044702.1"/>
    </source>
</evidence>
<accession>A0AAU9W366</accession>
<evidence type="ECO:0000313" key="2">
    <source>
        <dbReference type="Proteomes" id="UP001159428"/>
    </source>
</evidence>
<name>A0AAU9W366_9CNID</name>
<dbReference type="Proteomes" id="UP001159428">
    <property type="component" value="Unassembled WGS sequence"/>
</dbReference>
<organism evidence="1 2">
    <name type="scientific">Pocillopora meandrina</name>
    <dbReference type="NCBI Taxonomy" id="46732"/>
    <lineage>
        <taxon>Eukaryota</taxon>
        <taxon>Metazoa</taxon>
        <taxon>Cnidaria</taxon>
        <taxon>Anthozoa</taxon>
        <taxon>Hexacorallia</taxon>
        <taxon>Scleractinia</taxon>
        <taxon>Astrocoeniina</taxon>
        <taxon>Pocilloporidae</taxon>
        <taxon>Pocillopora</taxon>
    </lineage>
</organism>
<keyword evidence="2" id="KW-1185">Reference proteome</keyword>
<reference evidence="1 2" key="1">
    <citation type="submission" date="2022-05" db="EMBL/GenBank/DDBJ databases">
        <authorList>
            <consortium name="Genoscope - CEA"/>
            <person name="William W."/>
        </authorList>
    </citation>
    <scope>NUCLEOTIDE SEQUENCE [LARGE SCALE GENOMIC DNA]</scope>
</reference>
<sequence length="161" mass="18402">MELQLARTILEHLECSFARQEAKLDWLLEMKATLVKERTASRLSLQFTPCLPLHNQTKKFSILAPTSWPVNRSPQYPTKTRQMMPILDLERLPSDSNLTETITVGGFEGARLSCEDYNYAVAASKPSAMTLRLLEKLFSKEVLLCSTLWNSLALIKQRFQL</sequence>
<protein>
    <submittedName>
        <fullName evidence="1">Uncharacterized protein</fullName>
    </submittedName>
</protein>
<dbReference type="EMBL" id="CALNXJ010000007">
    <property type="protein sequence ID" value="CAH3044702.1"/>
    <property type="molecule type" value="Genomic_DNA"/>
</dbReference>